<dbReference type="Proteomes" id="UP000002038">
    <property type="component" value="Unassembled WGS sequence"/>
</dbReference>
<sequence length="173" mass="18265">MPEQSPQRFITTHDASGASVFDASIPTTVPDAEYPGGLSIFKPNMQPKAFPHPSAQTPISKSTATASPTQEGSLLTTSHMHRTLNVDTGMVIEGSLELLLDSGESRVLRKGDVLVQRATMHRLKNMSSTEPVTMVVFIQPCALLEARDLTAASSMSSMASAAAADKAGAPKKA</sequence>
<dbReference type="InterPro" id="IPR014710">
    <property type="entry name" value="RmlC-like_jellyroll"/>
</dbReference>
<evidence type="ECO:0000313" key="2">
    <source>
        <dbReference type="EMBL" id="OAT13152.1"/>
    </source>
</evidence>
<proteinExistence type="predicted"/>
<dbReference type="EMBL" id="GG657470">
    <property type="protein sequence ID" value="OAT13152.1"/>
    <property type="molecule type" value="Genomic_DNA"/>
</dbReference>
<dbReference type="InterPro" id="IPR047142">
    <property type="entry name" value="OryJ/VirC-like"/>
</dbReference>
<dbReference type="AlphaFoldDB" id="A0A179V3G5"/>
<dbReference type="GeneID" id="8501715"/>
<evidence type="ECO:0000313" key="3">
    <source>
        <dbReference type="Proteomes" id="UP000002038"/>
    </source>
</evidence>
<feature type="region of interest" description="Disordered" evidence="1">
    <location>
        <begin position="44"/>
        <end position="72"/>
    </location>
</feature>
<reference evidence="3" key="1">
    <citation type="journal article" date="2015" name="PLoS Genet.">
        <title>The dynamic genome and transcriptome of the human fungal pathogen Blastomyces and close relative Emmonsia.</title>
        <authorList>
            <person name="Munoz J.F."/>
            <person name="Gauthier G.M."/>
            <person name="Desjardins C.A."/>
            <person name="Gallo J.E."/>
            <person name="Holder J."/>
            <person name="Sullivan T.D."/>
            <person name="Marty A.J."/>
            <person name="Carmen J.C."/>
            <person name="Chen Z."/>
            <person name="Ding L."/>
            <person name="Gujja S."/>
            <person name="Magrini V."/>
            <person name="Misas E."/>
            <person name="Mitreva M."/>
            <person name="Priest M."/>
            <person name="Saif S."/>
            <person name="Whiston E.A."/>
            <person name="Young S."/>
            <person name="Zeng Q."/>
            <person name="Goldman W.E."/>
            <person name="Mardis E.R."/>
            <person name="Taylor J.W."/>
            <person name="McEwen J.G."/>
            <person name="Clay O.K."/>
            <person name="Klein B.S."/>
            <person name="Cuomo C.A."/>
        </authorList>
    </citation>
    <scope>NUCLEOTIDE SEQUENCE [LARGE SCALE GENOMIC DNA]</scope>
    <source>
        <strain evidence="3">SLH14081</strain>
    </source>
</reference>
<protein>
    <submittedName>
        <fullName evidence="2">Cupin domain-containing protein</fullName>
    </submittedName>
</protein>
<dbReference type="SUPFAM" id="SSF51182">
    <property type="entry name" value="RmlC-like cupins"/>
    <property type="match status" value="1"/>
</dbReference>
<organism evidence="2 3">
    <name type="scientific">Blastomyces gilchristii (strain SLH14081)</name>
    <name type="common">Blastomyces dermatitidis</name>
    <dbReference type="NCBI Taxonomy" id="559298"/>
    <lineage>
        <taxon>Eukaryota</taxon>
        <taxon>Fungi</taxon>
        <taxon>Dikarya</taxon>
        <taxon>Ascomycota</taxon>
        <taxon>Pezizomycotina</taxon>
        <taxon>Eurotiomycetes</taxon>
        <taxon>Eurotiomycetidae</taxon>
        <taxon>Onygenales</taxon>
        <taxon>Ajellomycetaceae</taxon>
        <taxon>Blastomyces</taxon>
    </lineage>
</organism>
<dbReference type="PANTHER" id="PTHR36156:SF2">
    <property type="entry name" value="CUPIN TYPE-2 DOMAIN-CONTAINING PROTEIN"/>
    <property type="match status" value="1"/>
</dbReference>
<dbReference type="RefSeq" id="XP_002621380.1">
    <property type="nucleotide sequence ID" value="XM_002621334.1"/>
</dbReference>
<dbReference type="PANTHER" id="PTHR36156">
    <property type="entry name" value="SLR2101 PROTEIN"/>
    <property type="match status" value="1"/>
</dbReference>
<dbReference type="VEuPathDB" id="FungiDB:BDBG_08411"/>
<name>A0A179V3G5_BLAGS</name>
<dbReference type="Gene3D" id="2.60.120.10">
    <property type="entry name" value="Jelly Rolls"/>
    <property type="match status" value="1"/>
</dbReference>
<evidence type="ECO:0000256" key="1">
    <source>
        <dbReference type="SAM" id="MobiDB-lite"/>
    </source>
</evidence>
<dbReference type="InterPro" id="IPR011051">
    <property type="entry name" value="RmlC_Cupin_sf"/>
</dbReference>
<keyword evidence="3" id="KW-1185">Reference proteome</keyword>
<feature type="compositionally biased region" description="Polar residues" evidence="1">
    <location>
        <begin position="54"/>
        <end position="72"/>
    </location>
</feature>
<dbReference type="OrthoDB" id="5840532at2759"/>
<accession>A0A179V3G5</accession>
<dbReference type="KEGG" id="bgh:BDBG_08411"/>
<gene>
    <name evidence="2" type="ORF">BDBG_08411</name>
</gene>
<dbReference type="CDD" id="cd02231">
    <property type="entry name" value="cupin_BLL6423-like"/>
    <property type="match status" value="1"/>
</dbReference>